<keyword evidence="3" id="KW-1185">Reference proteome</keyword>
<dbReference type="EMBL" id="FNQN01000002">
    <property type="protein sequence ID" value="SDZ99570.1"/>
    <property type="molecule type" value="Genomic_DNA"/>
</dbReference>
<accession>A0A1H3XJY7</accession>
<organism evidence="2 3">
    <name type="scientific">Desulfuromusa kysingii</name>
    <dbReference type="NCBI Taxonomy" id="37625"/>
    <lineage>
        <taxon>Bacteria</taxon>
        <taxon>Pseudomonadati</taxon>
        <taxon>Thermodesulfobacteriota</taxon>
        <taxon>Desulfuromonadia</taxon>
        <taxon>Desulfuromonadales</taxon>
        <taxon>Geopsychrobacteraceae</taxon>
        <taxon>Desulfuromusa</taxon>
    </lineage>
</organism>
<dbReference type="SUPFAM" id="SSF53697">
    <property type="entry name" value="SIS domain"/>
    <property type="match status" value="1"/>
</dbReference>
<dbReference type="PANTHER" id="PTHR30390">
    <property type="entry name" value="SEDOHEPTULOSE 7-PHOSPHATE ISOMERASE / DNAA INITIATOR-ASSOCIATING FACTOR FOR REPLICATION INITIATION"/>
    <property type="match status" value="1"/>
</dbReference>
<dbReference type="InterPro" id="IPR050099">
    <property type="entry name" value="SIS_GmhA/DiaA_subfam"/>
</dbReference>
<dbReference type="InterPro" id="IPR001347">
    <property type="entry name" value="SIS_dom"/>
</dbReference>
<dbReference type="GO" id="GO:0016853">
    <property type="term" value="F:isomerase activity"/>
    <property type="evidence" value="ECO:0007669"/>
    <property type="project" value="UniProtKB-KW"/>
</dbReference>
<name>A0A1H3XJY7_9BACT</name>
<evidence type="ECO:0000313" key="3">
    <source>
        <dbReference type="Proteomes" id="UP000199409"/>
    </source>
</evidence>
<dbReference type="GO" id="GO:0097367">
    <property type="term" value="F:carbohydrate derivative binding"/>
    <property type="evidence" value="ECO:0007669"/>
    <property type="project" value="InterPro"/>
</dbReference>
<dbReference type="AlphaFoldDB" id="A0A1H3XJY7"/>
<dbReference type="STRING" id="37625.SAMN05660420_01003"/>
<proteinExistence type="predicted"/>
<dbReference type="Proteomes" id="UP000199409">
    <property type="component" value="Unassembled WGS sequence"/>
</dbReference>
<feature type="domain" description="SIS" evidence="1">
    <location>
        <begin position="12"/>
        <end position="126"/>
    </location>
</feature>
<sequence>MNQRISAACQQTIGLLERFSREQSHELVLLAKRLAALFAEGGHLLIAGNGVLQPVAQQLASQFAFRLSFDRPVLPAVCLGSDAILNGQMLAAEEYGQHLVRHYRAIASEQHLLLLYNDGSDALALKNLCEEVVENEQGIALISYDCLKDPLKSVDIDICLNLATTSTPRQLELSQFAGHILCELVEAELFGR</sequence>
<evidence type="ECO:0000313" key="2">
    <source>
        <dbReference type="EMBL" id="SDZ99570.1"/>
    </source>
</evidence>
<dbReference type="GO" id="GO:1901135">
    <property type="term" value="P:carbohydrate derivative metabolic process"/>
    <property type="evidence" value="ECO:0007669"/>
    <property type="project" value="InterPro"/>
</dbReference>
<protein>
    <submittedName>
        <fullName evidence="2">D-sedoheptulose 7-phosphate isomerase</fullName>
    </submittedName>
</protein>
<dbReference type="RefSeq" id="WP_175498269.1">
    <property type="nucleotide sequence ID" value="NZ_FNQN01000002.1"/>
</dbReference>
<dbReference type="InterPro" id="IPR046348">
    <property type="entry name" value="SIS_dom_sf"/>
</dbReference>
<gene>
    <name evidence="2" type="ORF">SAMN05660420_01003</name>
</gene>
<reference evidence="2 3" key="1">
    <citation type="submission" date="2016-10" db="EMBL/GenBank/DDBJ databases">
        <authorList>
            <person name="de Groot N.N."/>
        </authorList>
    </citation>
    <scope>NUCLEOTIDE SEQUENCE [LARGE SCALE GENOMIC DNA]</scope>
    <source>
        <strain evidence="2 3">DSM 7343</strain>
    </source>
</reference>
<dbReference type="Gene3D" id="3.40.50.10490">
    <property type="entry name" value="Glucose-6-phosphate isomerase like protein, domain 1"/>
    <property type="match status" value="1"/>
</dbReference>
<keyword evidence="2" id="KW-0413">Isomerase</keyword>
<dbReference type="Pfam" id="PF13580">
    <property type="entry name" value="SIS_2"/>
    <property type="match status" value="1"/>
</dbReference>
<evidence type="ECO:0000259" key="1">
    <source>
        <dbReference type="Pfam" id="PF13580"/>
    </source>
</evidence>